<comment type="caution">
    <text evidence="2">The sequence shown here is derived from an EMBL/GenBank/DDBJ whole genome shotgun (WGS) entry which is preliminary data.</text>
</comment>
<protein>
    <recommendedName>
        <fullName evidence="1">DUF6318 domain-containing protein</fullName>
    </recommendedName>
</protein>
<evidence type="ECO:0000313" key="3">
    <source>
        <dbReference type="Proteomes" id="UP000543556"/>
    </source>
</evidence>
<accession>A0A7Y7IHR7</accession>
<gene>
    <name evidence="2" type="ORF">G6034_12435</name>
</gene>
<dbReference type="AlphaFoldDB" id="A0A7Y7IHR7"/>
<feature type="domain" description="DUF6318" evidence="1">
    <location>
        <begin position="1"/>
        <end position="137"/>
    </location>
</feature>
<dbReference type="EMBL" id="JAAMFM010000018">
    <property type="protein sequence ID" value="NVM95703.1"/>
    <property type="molecule type" value="Genomic_DNA"/>
</dbReference>
<sequence>MPVLPAKAKEFSKAGLEAFATYWYSTLGYAFETGDSAPMMAISDPACQTCAAMKKAVQNEHAGGKWIVGGRMVVQSVTGNIAPAPDGSYQTITMVRQENVKYYNADTSLSEDMGVTTSIADIVVTHYVNGHWIAKTVEHLQGSKGN</sequence>
<organism evidence="2 3">
    <name type="scientific">Arthrobacter wenxiniae</name>
    <dbReference type="NCBI Taxonomy" id="2713570"/>
    <lineage>
        <taxon>Bacteria</taxon>
        <taxon>Bacillati</taxon>
        <taxon>Actinomycetota</taxon>
        <taxon>Actinomycetes</taxon>
        <taxon>Micrococcales</taxon>
        <taxon>Micrococcaceae</taxon>
        <taxon>Arthrobacter</taxon>
    </lineage>
</organism>
<reference evidence="2 3" key="1">
    <citation type="submission" date="2020-02" db="EMBL/GenBank/DDBJ databases">
        <title>Genome sequence of strain AETb3-4.</title>
        <authorList>
            <person name="Gao J."/>
            <person name="Zhang X."/>
        </authorList>
    </citation>
    <scope>NUCLEOTIDE SEQUENCE [LARGE SCALE GENOMIC DNA]</scope>
    <source>
        <strain evidence="2 3">AETb3-4</strain>
    </source>
</reference>
<dbReference type="Proteomes" id="UP000543556">
    <property type="component" value="Unassembled WGS sequence"/>
</dbReference>
<dbReference type="Pfam" id="PF19843">
    <property type="entry name" value="DUF6318"/>
    <property type="match status" value="1"/>
</dbReference>
<dbReference type="InterPro" id="IPR046281">
    <property type="entry name" value="DUF6318"/>
</dbReference>
<evidence type="ECO:0000259" key="1">
    <source>
        <dbReference type="Pfam" id="PF19843"/>
    </source>
</evidence>
<keyword evidence="3" id="KW-1185">Reference proteome</keyword>
<evidence type="ECO:0000313" key="2">
    <source>
        <dbReference type="EMBL" id="NVM95703.1"/>
    </source>
</evidence>
<name>A0A7Y7IHR7_9MICC</name>
<proteinExistence type="predicted"/>